<accession>A0ABR8AL74</accession>
<keyword evidence="2" id="KW-1185">Reference proteome</keyword>
<evidence type="ECO:0000313" key="2">
    <source>
        <dbReference type="Proteomes" id="UP000658514"/>
    </source>
</evidence>
<name>A0ABR8AL74_9CYAN</name>
<evidence type="ECO:0000313" key="1">
    <source>
        <dbReference type="EMBL" id="MBD2199387.1"/>
    </source>
</evidence>
<dbReference type="Proteomes" id="UP000658514">
    <property type="component" value="Unassembled WGS sequence"/>
</dbReference>
<gene>
    <name evidence="1" type="ORF">H6G24_28560</name>
</gene>
<dbReference type="InterPro" id="IPR045459">
    <property type="entry name" value="DUF5908"/>
</dbReference>
<dbReference type="Pfam" id="PF19265">
    <property type="entry name" value="DUF5908"/>
    <property type="match status" value="1"/>
</dbReference>
<protein>
    <submittedName>
        <fullName evidence="1">Uncharacterized protein</fullName>
    </submittedName>
</protein>
<dbReference type="EMBL" id="JACJQH010000058">
    <property type="protein sequence ID" value="MBD2199387.1"/>
    <property type="molecule type" value="Genomic_DNA"/>
</dbReference>
<sequence length="56" mass="6200">MPLEIRELVIKASVNEGQQRQNSARESGNFDADTQAAIIATCVEQVLAILKEKSER</sequence>
<comment type="caution">
    <text evidence="1">The sequence shown here is derived from an EMBL/GenBank/DDBJ whole genome shotgun (WGS) entry which is preliminary data.</text>
</comment>
<dbReference type="RefSeq" id="WP_190548634.1">
    <property type="nucleotide sequence ID" value="NZ_CAWPNO010000093.1"/>
</dbReference>
<proteinExistence type="predicted"/>
<organism evidence="1 2">
    <name type="scientific">Calothrix parietina FACHB-288</name>
    <dbReference type="NCBI Taxonomy" id="2692896"/>
    <lineage>
        <taxon>Bacteria</taxon>
        <taxon>Bacillati</taxon>
        <taxon>Cyanobacteriota</taxon>
        <taxon>Cyanophyceae</taxon>
        <taxon>Nostocales</taxon>
        <taxon>Calotrichaceae</taxon>
        <taxon>Calothrix</taxon>
    </lineage>
</organism>
<reference evidence="1 2" key="1">
    <citation type="journal article" date="2020" name="ISME J.">
        <title>Comparative genomics reveals insights into cyanobacterial evolution and habitat adaptation.</title>
        <authorList>
            <person name="Chen M.Y."/>
            <person name="Teng W.K."/>
            <person name="Zhao L."/>
            <person name="Hu C.X."/>
            <person name="Zhou Y.K."/>
            <person name="Han B.P."/>
            <person name="Song L.R."/>
            <person name="Shu W.S."/>
        </authorList>
    </citation>
    <scope>NUCLEOTIDE SEQUENCE [LARGE SCALE GENOMIC DNA]</scope>
    <source>
        <strain evidence="1 2">FACHB-288</strain>
    </source>
</reference>